<dbReference type="Proteomes" id="UP000234323">
    <property type="component" value="Unassembled WGS sequence"/>
</dbReference>
<gene>
    <name evidence="1" type="ORF">RhiirA4_457593</name>
</gene>
<dbReference type="VEuPathDB" id="FungiDB:RhiirFUN_019585"/>
<protein>
    <submittedName>
        <fullName evidence="1">Uncharacterized protein</fullName>
    </submittedName>
</protein>
<evidence type="ECO:0000313" key="1">
    <source>
        <dbReference type="EMBL" id="PKY43582.1"/>
    </source>
</evidence>
<dbReference type="EMBL" id="LLXI01000261">
    <property type="protein sequence ID" value="PKY43582.1"/>
    <property type="molecule type" value="Genomic_DNA"/>
</dbReference>
<name>A0A2I1GAD4_9GLOM</name>
<comment type="caution">
    <text evidence="1">The sequence shown here is derived from an EMBL/GenBank/DDBJ whole genome shotgun (WGS) entry which is preliminary data.</text>
</comment>
<dbReference type="AlphaFoldDB" id="A0A2I1GAD4"/>
<evidence type="ECO:0000313" key="2">
    <source>
        <dbReference type="Proteomes" id="UP000234323"/>
    </source>
</evidence>
<organism evidence="1 2">
    <name type="scientific">Rhizophagus irregularis</name>
    <dbReference type="NCBI Taxonomy" id="588596"/>
    <lineage>
        <taxon>Eukaryota</taxon>
        <taxon>Fungi</taxon>
        <taxon>Fungi incertae sedis</taxon>
        <taxon>Mucoromycota</taxon>
        <taxon>Glomeromycotina</taxon>
        <taxon>Glomeromycetes</taxon>
        <taxon>Glomerales</taxon>
        <taxon>Glomeraceae</taxon>
        <taxon>Rhizophagus</taxon>
    </lineage>
</organism>
<sequence length="401" mass="46470">MRLDEGLHEEDSDNDENDPVLILRLISLRVQYNNDLPYVRKYLLFHQARYEPYINTPFWNTLSLPTQNFISKVYSEKKDIQFTPYKRSTTNYPVIPISSSLDSLVDDLFESSLPADLSSHDVDHLDSSHENAGSSDIFSSDIVSPAINWDTYLDPDVDEADSIEEDRLMDEFMERLYAECSLPPVSSYFSRSPSPVPVFLDNTSLVFLSDSDDELMDLDDDSLFLAFDEETLTYYETEWLELIFRPVCFSYIPFYIRPPSFDLDLSIISSRRLPAPLPPPSFLDQRVISGRQMFWKIFVRFVGLGKFLVVPSLSTADFKFYNKIFCSHPSIYDQITRFACLFEIFTGLLLLICIRLPAETKKEIPKATMRYSSSADVLLSYLHSRSQPVWDFITCWDHWSS</sequence>
<dbReference type="VEuPathDB" id="FungiDB:FUN_010713"/>
<proteinExistence type="predicted"/>
<keyword evidence="2" id="KW-1185">Reference proteome</keyword>
<accession>A0A2I1GAD4</accession>
<reference evidence="1 2" key="1">
    <citation type="submission" date="2015-10" db="EMBL/GenBank/DDBJ databases">
        <title>Genome analyses suggest a sexual origin of heterokaryosis in a supposedly ancient asexual fungus.</title>
        <authorList>
            <person name="Ropars J."/>
            <person name="Sedzielewska K."/>
            <person name="Noel J."/>
            <person name="Charron P."/>
            <person name="Farinelli L."/>
            <person name="Marton T."/>
            <person name="Kruger M."/>
            <person name="Pelin A."/>
            <person name="Brachmann A."/>
            <person name="Corradi N."/>
        </authorList>
    </citation>
    <scope>NUCLEOTIDE SEQUENCE [LARGE SCALE GENOMIC DNA]</scope>
    <source>
        <strain evidence="1 2">A4</strain>
    </source>
</reference>
<dbReference type="VEuPathDB" id="FungiDB:RhiirA1_401155"/>